<protein>
    <submittedName>
        <fullName evidence="1">Uncharacterized protein</fullName>
    </submittedName>
</protein>
<accession>A0A0W0TNQ9</accession>
<reference evidence="1 2" key="1">
    <citation type="submission" date="2015-11" db="EMBL/GenBank/DDBJ databases">
        <title>Genomic analysis of 38 Legionella species identifies large and diverse effector repertoires.</title>
        <authorList>
            <person name="Burstein D."/>
            <person name="Amaro F."/>
            <person name="Zusman T."/>
            <person name="Lifshitz Z."/>
            <person name="Cohen O."/>
            <person name="Gilbert J.A."/>
            <person name="Pupko T."/>
            <person name="Shuman H.A."/>
            <person name="Segal G."/>
        </authorList>
    </citation>
    <scope>NUCLEOTIDE SEQUENCE [LARGE SCALE GENOMIC DNA]</scope>
    <source>
        <strain evidence="1 2">ATCC 49504</strain>
    </source>
</reference>
<gene>
    <name evidence="1" type="ORF">Lgee_1881</name>
</gene>
<dbReference type="EMBL" id="LNYC01000072">
    <property type="protein sequence ID" value="KTC97220.1"/>
    <property type="molecule type" value="Genomic_DNA"/>
</dbReference>
<proteinExistence type="predicted"/>
<organism evidence="1 2">
    <name type="scientific">Legionella geestiana</name>
    <dbReference type="NCBI Taxonomy" id="45065"/>
    <lineage>
        <taxon>Bacteria</taxon>
        <taxon>Pseudomonadati</taxon>
        <taxon>Pseudomonadota</taxon>
        <taxon>Gammaproteobacteria</taxon>
        <taxon>Legionellales</taxon>
        <taxon>Legionellaceae</taxon>
        <taxon>Legionella</taxon>
    </lineage>
</organism>
<dbReference type="AlphaFoldDB" id="A0A0W0TNQ9"/>
<dbReference type="RefSeq" id="WP_028385837.1">
    <property type="nucleotide sequence ID" value="NZ_CAAAHN010000002.1"/>
</dbReference>
<comment type="caution">
    <text evidence="1">The sequence shown here is derived from an EMBL/GenBank/DDBJ whole genome shotgun (WGS) entry which is preliminary data.</text>
</comment>
<dbReference type="STRING" id="45065.Lgee_1881"/>
<dbReference type="Proteomes" id="UP000054785">
    <property type="component" value="Unassembled WGS sequence"/>
</dbReference>
<sequence length="376" mass="41000">MAASASTCFSDEPVDILAPEASNLLTAVVRGDAKAATACFIASPALLFVQSSAEEFARGLEASRGRMIHATPLGAMLGAGDLWMFEEAMEVLYQTKNDALLLQALLTIEKQFPQGFEYPPSVFDFETLACTLTADTQLAETGKIGEATQVLLSDFNARFTPTDVYEGYHFNLNELKAACDIYSDYWDRWHEHQRRVYWIQVIGAISRLVSAVDAQILSGGIRKVVEEGKAPCRSFALTISPSVDANGVYFPLDTELDCRMGEHFAITSYFSGWGFRITDAPPSRVAWTPGALLKPLMQARALKIAEHYDRLRAAIPEEVLVTQRLSRPARPSGVSGLSLFTKVPSPLPGQGHARQSVSLDAHGEMELAAGHSVLGL</sequence>
<evidence type="ECO:0000313" key="2">
    <source>
        <dbReference type="Proteomes" id="UP000054785"/>
    </source>
</evidence>
<name>A0A0W0TNQ9_9GAMM</name>
<dbReference type="PATRIC" id="fig|45065.4.peg.2041"/>
<keyword evidence="2" id="KW-1185">Reference proteome</keyword>
<evidence type="ECO:0000313" key="1">
    <source>
        <dbReference type="EMBL" id="KTC97220.1"/>
    </source>
</evidence>